<dbReference type="FunFam" id="3.40.50.300:FF:001530">
    <property type="entry name" value="ABC multidrug transporter (Eurofung)"/>
    <property type="match status" value="1"/>
</dbReference>
<feature type="compositionally biased region" description="Basic and acidic residues" evidence="11">
    <location>
        <begin position="648"/>
        <end position="670"/>
    </location>
</feature>
<dbReference type="InterPro" id="IPR003593">
    <property type="entry name" value="AAA+_ATPase"/>
</dbReference>
<evidence type="ECO:0000256" key="7">
    <source>
        <dbReference type="ARBA" id="ARBA00022741"/>
    </source>
</evidence>
<dbReference type="SMART" id="SM00382">
    <property type="entry name" value="AAA"/>
    <property type="match status" value="2"/>
</dbReference>
<dbReference type="PROSITE" id="PS50929">
    <property type="entry name" value="ABC_TM1F"/>
    <property type="match status" value="2"/>
</dbReference>
<dbReference type="CDD" id="cd18578">
    <property type="entry name" value="ABC_6TM_Pgp_ABCB1_D2_like"/>
    <property type="match status" value="1"/>
</dbReference>
<evidence type="ECO:0000256" key="3">
    <source>
        <dbReference type="ARBA" id="ARBA00007577"/>
    </source>
</evidence>
<dbReference type="Gene3D" id="3.40.50.300">
    <property type="entry name" value="P-loop containing nucleotide triphosphate hydrolases"/>
    <property type="match status" value="2"/>
</dbReference>
<evidence type="ECO:0000313" key="16">
    <source>
        <dbReference type="Proteomes" id="UP000076744"/>
    </source>
</evidence>
<evidence type="ECO:0000256" key="4">
    <source>
        <dbReference type="ARBA" id="ARBA00022448"/>
    </source>
</evidence>
<dbReference type="Pfam" id="PF00664">
    <property type="entry name" value="ABC_membrane"/>
    <property type="match status" value="2"/>
</dbReference>
<dbReference type="InterPro" id="IPR039421">
    <property type="entry name" value="Type_1_exporter"/>
</dbReference>
<dbReference type="SUPFAM" id="SSF90123">
    <property type="entry name" value="ABC transporter transmembrane region"/>
    <property type="match status" value="2"/>
</dbReference>
<proteinExistence type="inferred from homology"/>
<keyword evidence="9 12" id="KW-1133">Transmembrane helix</keyword>
<dbReference type="Proteomes" id="UP000076744">
    <property type="component" value="Unassembled WGS sequence"/>
</dbReference>
<feature type="transmembrane region" description="Helical" evidence="12">
    <location>
        <begin position="106"/>
        <end position="135"/>
    </location>
</feature>
<dbReference type="InterPro" id="IPR027417">
    <property type="entry name" value="P-loop_NTPase"/>
</dbReference>
<feature type="transmembrane region" description="Helical" evidence="12">
    <location>
        <begin position="707"/>
        <end position="728"/>
    </location>
</feature>
<evidence type="ECO:0000256" key="12">
    <source>
        <dbReference type="SAM" id="Phobius"/>
    </source>
</evidence>
<dbReference type="InterPro" id="IPR003439">
    <property type="entry name" value="ABC_transporter-like_ATP-bd"/>
</dbReference>
<protein>
    <submittedName>
        <fullName evidence="15">ATP-binding cassette sub-family B member 5</fullName>
    </submittedName>
</protein>
<evidence type="ECO:0000256" key="6">
    <source>
        <dbReference type="ARBA" id="ARBA00022737"/>
    </source>
</evidence>
<feature type="region of interest" description="Disordered" evidence="11">
    <location>
        <begin position="1"/>
        <end position="25"/>
    </location>
</feature>
<dbReference type="GO" id="GO:0005524">
    <property type="term" value="F:ATP binding"/>
    <property type="evidence" value="ECO:0007669"/>
    <property type="project" value="UniProtKB-KW"/>
</dbReference>
<keyword evidence="8 15" id="KW-0067">ATP-binding</keyword>
<feature type="domain" description="ABC transmembrane type-1" evidence="14">
    <location>
        <begin position="710"/>
        <end position="992"/>
    </location>
</feature>
<keyword evidence="7" id="KW-0547">Nucleotide-binding</keyword>
<dbReference type="InterPro" id="IPR011527">
    <property type="entry name" value="ABC1_TM_dom"/>
</dbReference>
<evidence type="ECO:0000259" key="14">
    <source>
        <dbReference type="PROSITE" id="PS50929"/>
    </source>
</evidence>
<dbReference type="EMBL" id="AZHB01000037">
    <property type="protein sequence ID" value="OAA53263.1"/>
    <property type="molecule type" value="Genomic_DNA"/>
</dbReference>
<dbReference type="PANTHER" id="PTHR43394">
    <property type="entry name" value="ATP-DEPENDENT PERMEASE MDL1, MITOCHONDRIAL"/>
    <property type="match status" value="1"/>
</dbReference>
<evidence type="ECO:0000256" key="9">
    <source>
        <dbReference type="ARBA" id="ARBA00022989"/>
    </source>
</evidence>
<sequence length="1312" mass="142490">MAVEKSPTGSDSAHHRQKPPETEVMANDLKPKMTEHISPMKAFIRIFQHGTLKTHLLQIVAFIAACGSGVSLAMVNLVLGNFITLLSNFSTGNGIPDSFMSQVSKYSLYFVYIGIARFVLIYVYSTAMTYAALVIGRNMRHEYVRSALRQDMSFFDRGSAGSISMQAVSNGKLVQTGISEKLGQMIQALATFIAAFVIAFVSQWKLTLILLCIVPALMIMVGTAGAIDAGIETNILKVYAQAGAYAESSLGNIRAIKAFNLAPRIVSRYSKFLGEAQTLGRKKSPLYGFLFAGEYFVMFAGMGLAFWQGIGMMARGEVDSIGTVFTVLFSVVIAGAMLNTVAPNMVIFTRAATAASELFILIDRASEMDSLGPVGAKPSQLDGRIDIRAASFSYPTRPNIMVLDNFTLHIPAGKVTALVGPSGSGKSTIVGLLERWYDPVCGEITLDGTPISHLNLQWLRTNVRLVQQEPVLFSGTIFDNICNGLAGTPWEHEPHQARLSRVKEAAKTAFAHDFIEDLAQGYDTPIGERGSLLSGGQKQRIAIARSIVSSPRILLLDEATSALDPQAETLVQRALDAASRNRTTIVIAHKLKTIQAADNIVVMKQGRIVEQGRHDELVARRGVYADLVTAQLLSPRNALAVSEDDENVEKQAESESEPEYARNMRQDPVSRARTNSPSERENYTLHLGSGIVSTAARLVRTAPDLKWWYALSLLSCVAGAGVYPGQALLLGKVMDVFNPRLDEARGNFFALMFFAMAVGLLLVYMAMGWTSNHIAQTYGHDVRQQMLAAYLRQDLSFFGRPENTVGSLTSQLDANAQSIFELMGFNVAMILLSIITVISCAVLSIVTSWKLGLVGVLAGIPSMILGGYVRIRIEAKMDAIVESRFSKSASIASESLTTMRTVSSLAIEGHVLRRYTDELDTAISNSTLPLLSIMLFFAFTQSVEFFVLALGFWWGSRLIFLQDVDFYQFIVSFMSVYFSGQGCATMLTFASSKCKSIQEAHVGLGRAEHTHHITGAGFTKANAAANYFFWLSDLQPTIRQTAENEQAAPRNGCRSYELQDVHFAYPLAPEQPVLQGISLRIDRGEFVAFVGASGCGKSTIISLLERFYDPVRGSITIDQSADLAALNPLRYRRAVSLVQQEPTLFPGSIRDNVAMGIDDDDGHGHGHGSEADGAIEAACRAANVWDFVSSLPDGLGTPCGPGGAQLSGGQRQRIAIARALVRDPRVLLLDEATSALDTESERVVQAALMEAARGGDRITIAVAHRLSTVTKADRIFVFSSGRIVEMGTHAELLAQGGQYAKMCEAQNLGGPF</sequence>
<evidence type="ECO:0000256" key="2">
    <source>
        <dbReference type="ARBA" id="ARBA00004308"/>
    </source>
</evidence>
<dbReference type="OrthoDB" id="6500128at2759"/>
<feature type="transmembrane region" description="Helical" evidence="12">
    <location>
        <begin position="320"/>
        <end position="341"/>
    </location>
</feature>
<feature type="transmembrane region" description="Helical" evidence="12">
    <location>
        <begin position="182"/>
        <end position="202"/>
    </location>
</feature>
<keyword evidence="4" id="KW-0813">Transport</keyword>
<keyword evidence="5 12" id="KW-0812">Transmembrane</keyword>
<dbReference type="SUPFAM" id="SSF52540">
    <property type="entry name" value="P-loop containing nucleoside triphosphate hydrolases"/>
    <property type="match status" value="2"/>
</dbReference>
<dbReference type="CDD" id="cd03249">
    <property type="entry name" value="ABC_MTABC3_MDL1_MDL2"/>
    <property type="match status" value="2"/>
</dbReference>
<keyword evidence="10 12" id="KW-0472">Membrane</keyword>
<dbReference type="CDD" id="cd18577">
    <property type="entry name" value="ABC_6TM_Pgp_ABCB1_D1_like"/>
    <property type="match status" value="1"/>
</dbReference>
<name>A0A167LMJ5_CORFA</name>
<dbReference type="PROSITE" id="PS00211">
    <property type="entry name" value="ABC_TRANSPORTER_1"/>
    <property type="match status" value="2"/>
</dbReference>
<dbReference type="GeneID" id="30025169"/>
<dbReference type="Gene3D" id="1.20.1560.10">
    <property type="entry name" value="ABC transporter type 1, transmembrane domain"/>
    <property type="match status" value="2"/>
</dbReference>
<dbReference type="PROSITE" id="PS50893">
    <property type="entry name" value="ABC_TRANSPORTER_2"/>
    <property type="match status" value="2"/>
</dbReference>
<evidence type="ECO:0000259" key="13">
    <source>
        <dbReference type="PROSITE" id="PS50893"/>
    </source>
</evidence>
<dbReference type="FunFam" id="3.40.50.300:FF:000913">
    <property type="entry name" value="ABC multidrug transporter SitT"/>
    <property type="match status" value="1"/>
</dbReference>
<feature type="transmembrane region" description="Helical" evidence="12">
    <location>
        <begin position="748"/>
        <end position="767"/>
    </location>
</feature>
<evidence type="ECO:0000256" key="10">
    <source>
        <dbReference type="ARBA" id="ARBA00023136"/>
    </source>
</evidence>
<dbReference type="GO" id="GO:0005743">
    <property type="term" value="C:mitochondrial inner membrane"/>
    <property type="evidence" value="ECO:0007669"/>
    <property type="project" value="TreeGrafter"/>
</dbReference>
<gene>
    <name evidence="15" type="ORF">ISF_08877</name>
</gene>
<feature type="compositionally biased region" description="Basic and acidic residues" evidence="11">
    <location>
        <begin position="12"/>
        <end position="21"/>
    </location>
</feature>
<dbReference type="GO" id="GO:0016887">
    <property type="term" value="F:ATP hydrolysis activity"/>
    <property type="evidence" value="ECO:0007669"/>
    <property type="project" value="InterPro"/>
</dbReference>
<dbReference type="InterPro" id="IPR036640">
    <property type="entry name" value="ABC1_TM_sf"/>
</dbReference>
<feature type="domain" description="ABC transporter" evidence="13">
    <location>
        <begin position="387"/>
        <end position="630"/>
    </location>
</feature>
<comment type="caution">
    <text evidence="15">The sequence shown here is derived from an EMBL/GenBank/DDBJ whole genome shotgun (WGS) entry which is preliminary data.</text>
</comment>
<dbReference type="GO" id="GO:0015421">
    <property type="term" value="F:ABC-type oligopeptide transporter activity"/>
    <property type="evidence" value="ECO:0007669"/>
    <property type="project" value="TreeGrafter"/>
</dbReference>
<evidence type="ECO:0000256" key="11">
    <source>
        <dbReference type="SAM" id="MobiDB-lite"/>
    </source>
</evidence>
<feature type="transmembrane region" description="Helical" evidence="12">
    <location>
        <begin position="933"/>
        <end position="954"/>
    </location>
</feature>
<feature type="domain" description="ABC transporter" evidence="13">
    <location>
        <begin position="1056"/>
        <end position="1305"/>
    </location>
</feature>
<dbReference type="STRING" id="1081104.A0A167LMJ5"/>
<feature type="transmembrane region" description="Helical" evidence="12">
    <location>
        <begin position="286"/>
        <end position="308"/>
    </location>
</feature>
<dbReference type="GO" id="GO:0090374">
    <property type="term" value="P:oligopeptide export from mitochondrion"/>
    <property type="evidence" value="ECO:0007669"/>
    <property type="project" value="TreeGrafter"/>
</dbReference>
<dbReference type="PANTHER" id="PTHR43394:SF11">
    <property type="entry name" value="ATP-BINDING CASSETTE TRANSPORTER"/>
    <property type="match status" value="1"/>
</dbReference>
<accession>A0A167LMJ5</accession>
<feature type="transmembrane region" description="Helical" evidence="12">
    <location>
        <begin position="59"/>
        <end position="86"/>
    </location>
</feature>
<feature type="transmembrane region" description="Helical" evidence="12">
    <location>
        <begin position="851"/>
        <end position="869"/>
    </location>
</feature>
<feature type="transmembrane region" description="Helical" evidence="12">
    <location>
        <begin position="966"/>
        <end position="989"/>
    </location>
</feature>
<feature type="transmembrane region" description="Helical" evidence="12">
    <location>
        <begin position="208"/>
        <end position="227"/>
    </location>
</feature>
<dbReference type="RefSeq" id="XP_018700316.1">
    <property type="nucleotide sequence ID" value="XM_018852480.1"/>
</dbReference>
<feature type="region of interest" description="Disordered" evidence="11">
    <location>
        <begin position="642"/>
        <end position="680"/>
    </location>
</feature>
<dbReference type="InterPro" id="IPR017871">
    <property type="entry name" value="ABC_transporter-like_CS"/>
</dbReference>
<evidence type="ECO:0000256" key="5">
    <source>
        <dbReference type="ARBA" id="ARBA00022692"/>
    </source>
</evidence>
<comment type="similarity">
    <text evidence="3">Belongs to the ABC transporter superfamily. ABCB family. Multidrug resistance exporter (TC 3.A.1.201) subfamily.</text>
</comment>
<dbReference type="Pfam" id="PF00005">
    <property type="entry name" value="ABC_tran"/>
    <property type="match status" value="2"/>
</dbReference>
<evidence type="ECO:0000256" key="8">
    <source>
        <dbReference type="ARBA" id="ARBA00022840"/>
    </source>
</evidence>
<feature type="domain" description="ABC transmembrane type-1" evidence="14">
    <location>
        <begin position="59"/>
        <end position="350"/>
    </location>
</feature>
<keyword evidence="16" id="KW-1185">Reference proteome</keyword>
<evidence type="ECO:0000313" key="15">
    <source>
        <dbReference type="EMBL" id="OAA53263.1"/>
    </source>
</evidence>
<comment type="subcellular location">
    <subcellularLocation>
        <location evidence="2">Endomembrane system</location>
    </subcellularLocation>
    <subcellularLocation>
        <location evidence="1">Membrane</location>
        <topology evidence="1">Multi-pass membrane protein</topology>
    </subcellularLocation>
</comment>
<organism evidence="15 16">
    <name type="scientific">Cordyceps fumosorosea (strain ARSEF 2679)</name>
    <name type="common">Isaria fumosorosea</name>
    <dbReference type="NCBI Taxonomy" id="1081104"/>
    <lineage>
        <taxon>Eukaryota</taxon>
        <taxon>Fungi</taxon>
        <taxon>Dikarya</taxon>
        <taxon>Ascomycota</taxon>
        <taxon>Pezizomycotina</taxon>
        <taxon>Sordariomycetes</taxon>
        <taxon>Hypocreomycetidae</taxon>
        <taxon>Hypocreales</taxon>
        <taxon>Cordycipitaceae</taxon>
        <taxon>Cordyceps</taxon>
    </lineage>
</organism>
<evidence type="ECO:0000256" key="1">
    <source>
        <dbReference type="ARBA" id="ARBA00004141"/>
    </source>
</evidence>
<keyword evidence="6" id="KW-0677">Repeat</keyword>
<reference evidence="15 16" key="1">
    <citation type="journal article" date="2016" name="Genome Biol. Evol.">
        <title>Divergent and convergent evolution of fungal pathogenicity.</title>
        <authorList>
            <person name="Shang Y."/>
            <person name="Xiao G."/>
            <person name="Zheng P."/>
            <person name="Cen K."/>
            <person name="Zhan S."/>
            <person name="Wang C."/>
        </authorList>
    </citation>
    <scope>NUCLEOTIDE SEQUENCE [LARGE SCALE GENOMIC DNA]</scope>
    <source>
        <strain evidence="15 16">ARSEF 2679</strain>
    </source>
</reference>
<feature type="transmembrane region" description="Helical" evidence="12">
    <location>
        <begin position="825"/>
        <end position="845"/>
    </location>
</feature>
<dbReference type="GO" id="GO:0012505">
    <property type="term" value="C:endomembrane system"/>
    <property type="evidence" value="ECO:0007669"/>
    <property type="project" value="UniProtKB-SubCell"/>
</dbReference>